<evidence type="ECO:0000256" key="2">
    <source>
        <dbReference type="ARBA" id="ARBA00022771"/>
    </source>
</evidence>
<dbReference type="InterPro" id="IPR027377">
    <property type="entry name" value="ZAR1/RTP1-5-like_Znf-3CxxC"/>
</dbReference>
<dbReference type="OrthoDB" id="8121437at2759"/>
<protein>
    <recommendedName>
        <fullName evidence="4">3CxxC-type domain-containing protein</fullName>
    </recommendedName>
</protein>
<comment type="caution">
    <text evidence="5">The sequence shown here is derived from an EMBL/GenBank/DDBJ whole genome shotgun (WGS) entry which is preliminary data.</text>
</comment>
<dbReference type="AlphaFoldDB" id="A0A9P6QJV6"/>
<gene>
    <name evidence="5" type="ORF">DFQ27_009006</name>
</gene>
<keyword evidence="6" id="KW-1185">Reference proteome</keyword>
<dbReference type="SMART" id="SM01328">
    <property type="entry name" value="zf-3CxxC"/>
    <property type="match status" value="1"/>
</dbReference>
<accession>A0A9P6QJV6</accession>
<name>A0A9P6QJV6_9FUNG</name>
<feature type="domain" description="3CxxC-type" evidence="4">
    <location>
        <begin position="36"/>
        <end position="135"/>
    </location>
</feature>
<dbReference type="Pfam" id="PF13695">
    <property type="entry name" value="Zn_ribbon_3CxxC"/>
    <property type="match status" value="1"/>
</dbReference>
<proteinExistence type="predicted"/>
<sequence>MYPELTENVEELLMKPFSFYEVDDSGSAAIKEYDTFVAGTFDCSNKRCSKKKWSSGKVAISIRMYGGDQYNARIHHQRCRRCDSLSRPALEADTYGERVSYRLNKWSGFKVVNPGQGSKTTPPHDCDNCEGCKIGRCRHDPDKPQFKNCRKNCRSDY</sequence>
<evidence type="ECO:0000256" key="3">
    <source>
        <dbReference type="ARBA" id="ARBA00022833"/>
    </source>
</evidence>
<evidence type="ECO:0000313" key="6">
    <source>
        <dbReference type="Proteomes" id="UP000807716"/>
    </source>
</evidence>
<keyword evidence="3" id="KW-0862">Zinc</keyword>
<dbReference type="Proteomes" id="UP000807716">
    <property type="component" value="Unassembled WGS sequence"/>
</dbReference>
<keyword evidence="2" id="KW-0863">Zinc-finger</keyword>
<evidence type="ECO:0000259" key="4">
    <source>
        <dbReference type="SMART" id="SM01328"/>
    </source>
</evidence>
<evidence type="ECO:0000256" key="1">
    <source>
        <dbReference type="ARBA" id="ARBA00022723"/>
    </source>
</evidence>
<evidence type="ECO:0000313" key="5">
    <source>
        <dbReference type="EMBL" id="KAG0267225.1"/>
    </source>
</evidence>
<dbReference type="GO" id="GO:0008270">
    <property type="term" value="F:zinc ion binding"/>
    <property type="evidence" value="ECO:0007669"/>
    <property type="project" value="UniProtKB-KW"/>
</dbReference>
<keyword evidence="1" id="KW-0479">Metal-binding</keyword>
<reference evidence="5" key="1">
    <citation type="journal article" date="2020" name="Fungal Divers.">
        <title>Resolving the Mortierellaceae phylogeny through synthesis of multi-gene phylogenetics and phylogenomics.</title>
        <authorList>
            <person name="Vandepol N."/>
            <person name="Liber J."/>
            <person name="Desiro A."/>
            <person name="Na H."/>
            <person name="Kennedy M."/>
            <person name="Barry K."/>
            <person name="Grigoriev I.V."/>
            <person name="Miller A.N."/>
            <person name="O'Donnell K."/>
            <person name="Stajich J.E."/>
            <person name="Bonito G."/>
        </authorList>
    </citation>
    <scope>NUCLEOTIDE SEQUENCE</scope>
    <source>
        <strain evidence="5">BC1065</strain>
    </source>
</reference>
<dbReference type="EMBL" id="JAAAJB010000079">
    <property type="protein sequence ID" value="KAG0267225.1"/>
    <property type="molecule type" value="Genomic_DNA"/>
</dbReference>
<organism evidence="5 6">
    <name type="scientific">Actinomortierella ambigua</name>
    <dbReference type="NCBI Taxonomy" id="1343610"/>
    <lineage>
        <taxon>Eukaryota</taxon>
        <taxon>Fungi</taxon>
        <taxon>Fungi incertae sedis</taxon>
        <taxon>Mucoromycota</taxon>
        <taxon>Mortierellomycotina</taxon>
        <taxon>Mortierellomycetes</taxon>
        <taxon>Mortierellales</taxon>
        <taxon>Mortierellaceae</taxon>
        <taxon>Actinomortierella</taxon>
    </lineage>
</organism>